<keyword evidence="8 11" id="KW-0460">Magnesium</keyword>
<accession>A0ABQ0VM71</accession>
<gene>
    <name evidence="13" type="ORF">HHA03_18040</name>
</gene>
<keyword evidence="5 11" id="KW-0808">Transferase</keyword>
<comment type="function">
    <text evidence="12">Flavin transferase that catalyzes the transfer of the FMN moiety of FAD and its covalent binding to the hydroxyl group of a threonine residue in a target flavoprotein.</text>
</comment>
<comment type="catalytic activity">
    <reaction evidence="10 11 12">
        <text>L-threonyl-[protein] + FAD = FMN-L-threonyl-[protein] + AMP + H(+)</text>
        <dbReference type="Rhea" id="RHEA:36847"/>
        <dbReference type="Rhea" id="RHEA-COMP:11060"/>
        <dbReference type="Rhea" id="RHEA-COMP:11061"/>
        <dbReference type="ChEBI" id="CHEBI:15378"/>
        <dbReference type="ChEBI" id="CHEBI:30013"/>
        <dbReference type="ChEBI" id="CHEBI:57692"/>
        <dbReference type="ChEBI" id="CHEBI:74257"/>
        <dbReference type="ChEBI" id="CHEBI:456215"/>
        <dbReference type="EC" id="2.7.1.180"/>
    </reaction>
</comment>
<keyword evidence="12" id="KW-0472">Membrane</keyword>
<keyword evidence="12" id="KW-0449">Lipoprotein</keyword>
<evidence type="ECO:0000256" key="8">
    <source>
        <dbReference type="ARBA" id="ARBA00022842"/>
    </source>
</evidence>
<dbReference type="GO" id="GO:0016740">
    <property type="term" value="F:transferase activity"/>
    <property type="evidence" value="ECO:0007669"/>
    <property type="project" value="UniProtKB-KW"/>
</dbReference>
<proteinExistence type="inferred from homology"/>
<dbReference type="PANTHER" id="PTHR30040:SF2">
    <property type="entry name" value="FAD:PROTEIN FMN TRANSFERASE"/>
    <property type="match status" value="1"/>
</dbReference>
<dbReference type="Gene3D" id="3.10.520.10">
    <property type="entry name" value="ApbE-like domains"/>
    <property type="match status" value="1"/>
</dbReference>
<dbReference type="EC" id="2.7.1.180" evidence="2 11"/>
<evidence type="ECO:0000256" key="11">
    <source>
        <dbReference type="PIRNR" id="PIRNR006268"/>
    </source>
</evidence>
<evidence type="ECO:0000313" key="13">
    <source>
        <dbReference type="EMBL" id="GEM02272.1"/>
    </source>
</evidence>
<evidence type="ECO:0000256" key="5">
    <source>
        <dbReference type="ARBA" id="ARBA00022679"/>
    </source>
</evidence>
<dbReference type="Proteomes" id="UP000321547">
    <property type="component" value="Unassembled WGS sequence"/>
</dbReference>
<dbReference type="InterPro" id="IPR024932">
    <property type="entry name" value="ApbE"/>
</dbReference>
<evidence type="ECO:0000256" key="10">
    <source>
        <dbReference type="ARBA" id="ARBA00048540"/>
    </source>
</evidence>
<evidence type="ECO:0000256" key="6">
    <source>
        <dbReference type="ARBA" id="ARBA00022723"/>
    </source>
</evidence>
<evidence type="ECO:0000256" key="1">
    <source>
        <dbReference type="ARBA" id="ARBA00001946"/>
    </source>
</evidence>
<comment type="cofactor">
    <cofactor evidence="1 12">
        <name>Mg(2+)</name>
        <dbReference type="ChEBI" id="CHEBI:18420"/>
    </cofactor>
</comment>
<comment type="similarity">
    <text evidence="11 12">Belongs to the ApbE family.</text>
</comment>
<dbReference type="InterPro" id="IPR003374">
    <property type="entry name" value="ApbE-like_sf"/>
</dbReference>
<evidence type="ECO:0000313" key="14">
    <source>
        <dbReference type="Proteomes" id="UP000321547"/>
    </source>
</evidence>
<name>A0ABQ0VM71_9BACI</name>
<evidence type="ECO:0000256" key="7">
    <source>
        <dbReference type="ARBA" id="ARBA00022827"/>
    </source>
</evidence>
<comment type="subcellular location">
    <subcellularLocation>
        <location evidence="12">Cell inner membrane</location>
        <topology evidence="12">Lipid-anchor</topology>
        <orientation evidence="12">Periplasmic side</orientation>
    </subcellularLocation>
</comment>
<evidence type="ECO:0000256" key="2">
    <source>
        <dbReference type="ARBA" id="ARBA00011955"/>
    </source>
</evidence>
<dbReference type="Pfam" id="PF02424">
    <property type="entry name" value="ApbE"/>
    <property type="match status" value="1"/>
</dbReference>
<evidence type="ECO:0000256" key="3">
    <source>
        <dbReference type="ARBA" id="ARBA00016337"/>
    </source>
</evidence>
<dbReference type="EMBL" id="BJWI01000030">
    <property type="protein sequence ID" value="GEM02272.1"/>
    <property type="molecule type" value="Genomic_DNA"/>
</dbReference>
<dbReference type="PIRSF" id="PIRSF006268">
    <property type="entry name" value="ApbE"/>
    <property type="match status" value="1"/>
</dbReference>
<evidence type="ECO:0000256" key="4">
    <source>
        <dbReference type="ARBA" id="ARBA00022630"/>
    </source>
</evidence>
<dbReference type="SUPFAM" id="SSF143631">
    <property type="entry name" value="ApbE-like"/>
    <property type="match status" value="1"/>
</dbReference>
<keyword evidence="12" id="KW-0997">Cell inner membrane</keyword>
<protein>
    <recommendedName>
        <fullName evidence="3 11">FAD:protein FMN transferase</fullName>
        <ecNumber evidence="2 11">2.7.1.180</ecNumber>
    </recommendedName>
    <alternativeName>
        <fullName evidence="9 11">Flavin transferase</fullName>
    </alternativeName>
</protein>
<keyword evidence="6 11" id="KW-0479">Metal-binding</keyword>
<comment type="caution">
    <text evidence="13">The sequence shown here is derived from an EMBL/GenBank/DDBJ whole genome shotgun (WGS) entry which is preliminary data.</text>
</comment>
<dbReference type="PANTHER" id="PTHR30040">
    <property type="entry name" value="THIAMINE BIOSYNTHESIS LIPOPROTEIN APBE"/>
    <property type="match status" value="1"/>
</dbReference>
<keyword evidence="4 11" id="KW-0285">Flavoprotein</keyword>
<dbReference type="PROSITE" id="PS51257">
    <property type="entry name" value="PROKAR_LIPOPROTEIN"/>
    <property type="match status" value="1"/>
</dbReference>
<keyword evidence="14" id="KW-1185">Reference proteome</keyword>
<sequence>MMHLKGHKWLGVLLLAVLILSACGNDDGLLDSPIKETGFVLGTVVNLSVYNEGKEAAVSGAFDLISDWEAVLSDEIATSEVSAINKNAGLAPVEVSEPVFNLVKEAIHYGALSNGGFDVTTGPLTNLWRIGYDDARKPSQAEIDDTLPIIDYTKIELNETNQTVYLPSEHMELDLGGIAKGFIADEVVAYFDAEGVTTAIIDLGGNVYVKGNRPTGDAWTVGVQNPYLGRGQLLGRIRASDLSVVTSGIYERYLEVDGEQYHHILNPKTGYPYDNDIAGVTIVSETSLAGDALSTSVFSLGLDEGLQLIETLEDVEAVFVTKDKRILLSSGLTDQFEVLNENFETDAS</sequence>
<dbReference type="RefSeq" id="WP_234987475.1">
    <property type="nucleotide sequence ID" value="NZ_BJWI01000030.1"/>
</dbReference>
<keyword evidence="7 11" id="KW-0274">FAD</keyword>
<reference evidence="13 14" key="1">
    <citation type="submission" date="2019-07" db="EMBL/GenBank/DDBJ databases">
        <title>Whole genome shotgun sequence of Halolactibacillus halophilus NBRC 100868.</title>
        <authorList>
            <person name="Hosoyama A."/>
            <person name="Uohara A."/>
            <person name="Ohji S."/>
            <person name="Ichikawa N."/>
        </authorList>
    </citation>
    <scope>NUCLEOTIDE SEQUENCE [LARGE SCALE GENOMIC DNA]</scope>
    <source>
        <strain evidence="13 14">NBRC 100868</strain>
    </source>
</reference>
<organism evidence="13 14">
    <name type="scientific">Halolactibacillus halophilus</name>
    <dbReference type="NCBI Taxonomy" id="306540"/>
    <lineage>
        <taxon>Bacteria</taxon>
        <taxon>Bacillati</taxon>
        <taxon>Bacillota</taxon>
        <taxon>Bacilli</taxon>
        <taxon>Bacillales</taxon>
        <taxon>Bacillaceae</taxon>
        <taxon>Halolactibacillus</taxon>
    </lineage>
</organism>
<evidence type="ECO:0000256" key="9">
    <source>
        <dbReference type="ARBA" id="ARBA00031306"/>
    </source>
</evidence>
<keyword evidence="12" id="KW-1003">Cell membrane</keyword>
<evidence type="ECO:0000256" key="12">
    <source>
        <dbReference type="RuleBase" id="RU363002"/>
    </source>
</evidence>